<name>A0ABM7W9E2_9BACT</name>
<reference evidence="12 13" key="1">
    <citation type="submission" date="2022-01" db="EMBL/GenBank/DDBJ databases">
        <title>Desulfofustis limnae sp. nov., a novel mesophilic sulfate-reducing bacterium isolated from marsh soil.</title>
        <authorList>
            <person name="Watanabe M."/>
            <person name="Takahashi A."/>
            <person name="Kojima H."/>
            <person name="Fukui M."/>
        </authorList>
    </citation>
    <scope>NUCLEOTIDE SEQUENCE [LARGE SCALE GENOMIC DNA]</scope>
    <source>
        <strain evidence="12 13">PPLL</strain>
    </source>
</reference>
<dbReference type="EMBL" id="AP025516">
    <property type="protein sequence ID" value="BDD87537.1"/>
    <property type="molecule type" value="Genomic_DNA"/>
</dbReference>
<evidence type="ECO:0000256" key="1">
    <source>
        <dbReference type="ARBA" id="ARBA00009684"/>
    </source>
</evidence>
<evidence type="ECO:0000256" key="8">
    <source>
        <dbReference type="ARBA" id="ARBA00032554"/>
    </source>
</evidence>
<dbReference type="NCBIfam" id="TIGR00154">
    <property type="entry name" value="ispE"/>
    <property type="match status" value="1"/>
</dbReference>
<evidence type="ECO:0000256" key="7">
    <source>
        <dbReference type="ARBA" id="ARBA00022840"/>
    </source>
</evidence>
<feature type="domain" description="GHMP kinase C-terminal" evidence="11">
    <location>
        <begin position="238"/>
        <end position="301"/>
    </location>
</feature>
<dbReference type="InterPro" id="IPR006204">
    <property type="entry name" value="GHMP_kinase_N_dom"/>
</dbReference>
<accession>A0ABM7W9E2</accession>
<feature type="domain" description="GHMP kinase N-terminal" evidence="10">
    <location>
        <begin position="89"/>
        <end position="167"/>
    </location>
</feature>
<dbReference type="HAMAP" id="MF_00061">
    <property type="entry name" value="IspE"/>
    <property type="match status" value="1"/>
</dbReference>
<dbReference type="Gene3D" id="3.30.230.10">
    <property type="match status" value="1"/>
</dbReference>
<organism evidence="12 13">
    <name type="scientific">Desulfofustis limnaeus</name>
    <dbReference type="NCBI Taxonomy" id="2740163"/>
    <lineage>
        <taxon>Bacteria</taxon>
        <taxon>Pseudomonadati</taxon>
        <taxon>Thermodesulfobacteriota</taxon>
        <taxon>Desulfobulbia</taxon>
        <taxon>Desulfobulbales</taxon>
        <taxon>Desulfocapsaceae</taxon>
        <taxon>Desulfofustis</taxon>
    </lineage>
</organism>
<gene>
    <name evidence="9 12" type="primary">ispE</name>
    <name evidence="12" type="ORF">DPPLL_19020</name>
</gene>
<evidence type="ECO:0000256" key="9">
    <source>
        <dbReference type="HAMAP-Rule" id="MF_00061"/>
    </source>
</evidence>
<dbReference type="SUPFAM" id="SSF54211">
    <property type="entry name" value="Ribosomal protein S5 domain 2-like"/>
    <property type="match status" value="1"/>
</dbReference>
<dbReference type="PIRSF" id="PIRSF010376">
    <property type="entry name" value="IspE"/>
    <property type="match status" value="1"/>
</dbReference>
<keyword evidence="13" id="KW-1185">Reference proteome</keyword>
<evidence type="ECO:0000256" key="4">
    <source>
        <dbReference type="ARBA" id="ARBA00022679"/>
    </source>
</evidence>
<comment type="similarity">
    <text evidence="1 9">Belongs to the GHMP kinase family. IspE subfamily.</text>
</comment>
<dbReference type="GO" id="GO:0016301">
    <property type="term" value="F:kinase activity"/>
    <property type="evidence" value="ECO:0007669"/>
    <property type="project" value="UniProtKB-KW"/>
</dbReference>
<comment type="function">
    <text evidence="9">Catalyzes the phosphorylation of the position 2 hydroxy group of 4-diphosphocytidyl-2C-methyl-D-erythritol.</text>
</comment>
<evidence type="ECO:0000313" key="12">
    <source>
        <dbReference type="EMBL" id="BDD87537.1"/>
    </source>
</evidence>
<dbReference type="PANTHER" id="PTHR43527">
    <property type="entry name" value="4-DIPHOSPHOCYTIDYL-2-C-METHYL-D-ERYTHRITOL KINASE, CHLOROPLASTIC"/>
    <property type="match status" value="1"/>
</dbReference>
<dbReference type="SUPFAM" id="SSF55060">
    <property type="entry name" value="GHMP Kinase, C-terminal domain"/>
    <property type="match status" value="1"/>
</dbReference>
<dbReference type="InterPro" id="IPR013750">
    <property type="entry name" value="GHMP_kinase_C_dom"/>
</dbReference>
<dbReference type="Pfam" id="PF08544">
    <property type="entry name" value="GHMP_kinases_C"/>
    <property type="match status" value="1"/>
</dbReference>
<evidence type="ECO:0000256" key="6">
    <source>
        <dbReference type="ARBA" id="ARBA00022777"/>
    </source>
</evidence>
<dbReference type="RefSeq" id="WP_354005688.1">
    <property type="nucleotide sequence ID" value="NZ_AP025516.1"/>
</dbReference>
<feature type="active site" evidence="9">
    <location>
        <position position="33"/>
    </location>
</feature>
<dbReference type="EC" id="2.7.1.148" evidence="2 9"/>
<evidence type="ECO:0000259" key="11">
    <source>
        <dbReference type="Pfam" id="PF08544"/>
    </source>
</evidence>
<protein>
    <recommendedName>
        <fullName evidence="3 9">4-diphosphocytidyl-2-C-methyl-D-erythritol kinase</fullName>
        <shortName evidence="9">CMK</shortName>
        <ecNumber evidence="2 9">2.7.1.148</ecNumber>
    </recommendedName>
    <alternativeName>
        <fullName evidence="8 9">4-(cytidine-5'-diphospho)-2-C-methyl-D-erythritol kinase</fullName>
    </alternativeName>
</protein>
<feature type="active site" evidence="9">
    <location>
        <position position="161"/>
    </location>
</feature>
<dbReference type="PANTHER" id="PTHR43527:SF2">
    <property type="entry name" value="4-DIPHOSPHOCYTIDYL-2-C-METHYL-D-ERYTHRITOL KINASE, CHLOROPLASTIC"/>
    <property type="match status" value="1"/>
</dbReference>
<keyword evidence="9" id="KW-0414">Isoprene biosynthesis</keyword>
<keyword evidence="7 9" id="KW-0067">ATP-binding</keyword>
<feature type="binding site" evidence="9">
    <location>
        <begin position="119"/>
        <end position="129"/>
    </location>
    <ligand>
        <name>ATP</name>
        <dbReference type="ChEBI" id="CHEBI:30616"/>
    </ligand>
</feature>
<dbReference type="Proteomes" id="UP000830055">
    <property type="component" value="Chromosome"/>
</dbReference>
<dbReference type="Pfam" id="PF00288">
    <property type="entry name" value="GHMP_kinases_N"/>
    <property type="match status" value="1"/>
</dbReference>
<evidence type="ECO:0000259" key="10">
    <source>
        <dbReference type="Pfam" id="PF00288"/>
    </source>
</evidence>
<keyword evidence="5 9" id="KW-0547">Nucleotide-binding</keyword>
<keyword evidence="4 9" id="KW-0808">Transferase</keyword>
<evidence type="ECO:0000313" key="13">
    <source>
        <dbReference type="Proteomes" id="UP000830055"/>
    </source>
</evidence>
<dbReference type="InterPro" id="IPR004424">
    <property type="entry name" value="IspE"/>
</dbReference>
<proteinExistence type="inferred from homology"/>
<dbReference type="InterPro" id="IPR020568">
    <property type="entry name" value="Ribosomal_Su5_D2-typ_SF"/>
</dbReference>
<dbReference type="InterPro" id="IPR036554">
    <property type="entry name" value="GHMP_kinase_C_sf"/>
</dbReference>
<evidence type="ECO:0000256" key="3">
    <source>
        <dbReference type="ARBA" id="ARBA00017473"/>
    </source>
</evidence>
<dbReference type="InterPro" id="IPR014721">
    <property type="entry name" value="Ribsml_uS5_D2-typ_fold_subgr"/>
</dbReference>
<keyword evidence="6 9" id="KW-0418">Kinase</keyword>
<evidence type="ECO:0000256" key="5">
    <source>
        <dbReference type="ARBA" id="ARBA00022741"/>
    </source>
</evidence>
<dbReference type="Gene3D" id="3.30.70.890">
    <property type="entry name" value="GHMP kinase, C-terminal domain"/>
    <property type="match status" value="1"/>
</dbReference>
<comment type="pathway">
    <text evidence="9">Isoprenoid biosynthesis; isopentenyl diphosphate biosynthesis via DXP pathway; isopentenyl diphosphate from 1-deoxy-D-xylulose 5-phosphate: step 3/6.</text>
</comment>
<evidence type="ECO:0000256" key="2">
    <source>
        <dbReference type="ARBA" id="ARBA00012052"/>
    </source>
</evidence>
<sequence>MPGDGAAVVSSGPRAWRLESSPSAPLVLTAPAKINLSLRVLRRRPDGYHELCTRMQKLEFGDRIELALGRVPGVTCRCSSPDLPVDQRNLAVRAALCFLQAAGRGEDSGVDLHLTKRVPLAAGLGGGSSDAAVVLLGLNALLDKPFSGDEMRVLAQGLGADVPFFVHEAPAAMATGIGEKLMKAPSLQGYHVLLVNPGFAVSTRDVFENFALTTTKKKSRILGLLTDNGGPFRLEMLFNDLEQVTISRYPVIASIKKALLAAGAAGTLMTGSGPTVFGLFSEQLYPKESLEKVAERIAAEFPGRVFLTRTVAGA</sequence>
<comment type="catalytic activity">
    <reaction evidence="9">
        <text>4-CDP-2-C-methyl-D-erythritol + ATP = 4-CDP-2-C-methyl-D-erythritol 2-phosphate + ADP + H(+)</text>
        <dbReference type="Rhea" id="RHEA:18437"/>
        <dbReference type="ChEBI" id="CHEBI:15378"/>
        <dbReference type="ChEBI" id="CHEBI:30616"/>
        <dbReference type="ChEBI" id="CHEBI:57823"/>
        <dbReference type="ChEBI" id="CHEBI:57919"/>
        <dbReference type="ChEBI" id="CHEBI:456216"/>
        <dbReference type="EC" id="2.7.1.148"/>
    </reaction>
</comment>